<comment type="similarity">
    <text evidence="1">Belongs to the glycosyl hydrolase 2 family.</text>
</comment>
<dbReference type="SUPFAM" id="SSF49785">
    <property type="entry name" value="Galactose-binding domain-like"/>
    <property type="match status" value="2"/>
</dbReference>
<organism evidence="6 7">
    <name type="scientific">Aquirufa echingensis</name>
    <dbReference type="NCBI Taxonomy" id="3096516"/>
    <lineage>
        <taxon>Bacteria</taxon>
        <taxon>Pseudomonadati</taxon>
        <taxon>Bacteroidota</taxon>
        <taxon>Cytophagia</taxon>
        <taxon>Cytophagales</taxon>
        <taxon>Flectobacillaceae</taxon>
        <taxon>Aquirufa</taxon>
    </lineage>
</organism>
<keyword evidence="3 6" id="KW-0378">Hydrolase</keyword>
<evidence type="ECO:0000313" key="7">
    <source>
        <dbReference type="Proteomes" id="UP001598114"/>
    </source>
</evidence>
<dbReference type="Pfam" id="PF02837">
    <property type="entry name" value="Glyco_hydro_2_N"/>
    <property type="match status" value="1"/>
</dbReference>
<dbReference type="InterPro" id="IPR008979">
    <property type="entry name" value="Galactose-bd-like_sf"/>
</dbReference>
<reference evidence="6 7" key="1">
    <citation type="submission" date="2024-03" db="EMBL/GenBank/DDBJ databases">
        <title>Aquirufa genome sequencing.</title>
        <authorList>
            <person name="Pitt A."/>
            <person name="Hahn M.W."/>
        </authorList>
    </citation>
    <scope>NUCLEOTIDE SEQUENCE [LARGE SCALE GENOMIC DNA]</scope>
    <source>
        <strain evidence="6 7">PLAD-142S6K</strain>
    </source>
</reference>
<dbReference type="NCBIfam" id="NF045579">
    <property type="entry name" value="rhamnoside_JR"/>
    <property type="match status" value="1"/>
</dbReference>
<sequence>MKKHFGFAALVVANLTAYAQVSDLSKGFVQPPHTAQPRVWWHWMNGNITKDGIRKDLDWMKQSGIGGFQNFDASLFTPLAVKEKLVYMTPAWKDAFRFATDYAKEKGLEMAIAGSPGWSVTGGPWVAPSDGMKKYVWSELRVQGGQKITVALPHPSDITGPMQNVPFEAGGFAAGSAEKVVKHYQDIAVLAYPIASQIQSARDLKPQVSSSGGQFNLAELTDGDLHHMSYLPPMKIGEQAWIQYTFEAPTEISSVMLSNESYGELAAFNGGGNNRSIQVSADGVNFSEVVKVPPTITSQTTVSFAPQRVKAIRLCYQTEKPGDVGIAAMFGMRPSTEPKGMKISEFNVFTTPRLHLFEAKAGFEAHKELAVSGTPVSKGPAANQVIDVTKFVQADGTLSWDAPAGNWEILRFGYSLTGKKNHPASPEATGLEVDKLDRGAVTRYMENYLDQYAQATGGQLGPGALSHMVLDSYEAGHMNWSPTFAADFQAKRGYDLKPWMPVLTGRIVQDAEASERFLWDFRKTIGELIVENHYELIGDLLAKRGMKRYTESHENGRIYLADGMDVKRKADIPMAAMWQPGALAAGKDEEPRSRADIRESASVAHIYGQNIVAGESMTTAGNSFSPHPGTLKRTADMELASGLNRFVIHTSVHQPLDSLFPGLTLGPFGQWFTRQETWAKQAKIWADYLGRSSYMLQQGHNVADILYYYGENQNITSLAMKSLPSIPAGFEFDYVNASALRDAIDVEKGQFVSRGGSRYQLLYLDETAKQMTLVTLKRIFFLAQKGAWIAGTKPISSPSLADSEQEFQRVLTQLISLPSVHFGHRADAVLASKSLAADLRVSGNSAEVLFQHRQVGDKEIYWVNSRSDQANKASLSFRVSGKIPQVYNPETGEISALSYRMQEGRTLIDMEFSPWDAKFIVFEGNAKTKSLVVKKPAQVSSMTISGPWQVKFQENRGAPEMITMSELQAWNQHADAGIKYFSGTATYSHAIEVPSTSAGSKWQLDLGDVKNLAEIYVNGQWVATCWKQPFVADISKQLHAGANQLEVKVVNSWVNRLVGDAQPNVKRITYLSMPMMIQPTMPLETSGLLGPVQIHQLK</sequence>
<evidence type="ECO:0000256" key="3">
    <source>
        <dbReference type="ARBA" id="ARBA00022801"/>
    </source>
</evidence>
<dbReference type="PANTHER" id="PTHR43817:SF1">
    <property type="entry name" value="HYDROLASE, FAMILY 43, PUTATIVE (AFU_ORTHOLOGUE AFUA_3G01660)-RELATED"/>
    <property type="match status" value="1"/>
</dbReference>
<comment type="caution">
    <text evidence="6">The sequence shown here is derived from an EMBL/GenBank/DDBJ whole genome shotgun (WGS) entry which is preliminary data.</text>
</comment>
<dbReference type="InterPro" id="IPR006104">
    <property type="entry name" value="Glyco_hydro_2_N"/>
</dbReference>
<feature type="signal peptide" evidence="4">
    <location>
        <begin position="1"/>
        <end position="19"/>
    </location>
</feature>
<feature type="domain" description="Glycosyl hydrolases family 2 sugar binding" evidence="5">
    <location>
        <begin position="966"/>
        <end position="1053"/>
    </location>
</feature>
<name>A0ABW6CYC6_9BACT</name>
<evidence type="ECO:0000259" key="5">
    <source>
        <dbReference type="Pfam" id="PF02837"/>
    </source>
</evidence>
<dbReference type="GO" id="GO:0016787">
    <property type="term" value="F:hydrolase activity"/>
    <property type="evidence" value="ECO:0007669"/>
    <property type="project" value="UniProtKB-KW"/>
</dbReference>
<evidence type="ECO:0000256" key="4">
    <source>
        <dbReference type="SAM" id="SignalP"/>
    </source>
</evidence>
<dbReference type="PANTHER" id="PTHR43817">
    <property type="entry name" value="GLYCOSYL HYDROLASE"/>
    <property type="match status" value="1"/>
</dbReference>
<evidence type="ECO:0000256" key="2">
    <source>
        <dbReference type="ARBA" id="ARBA00022729"/>
    </source>
</evidence>
<protein>
    <submittedName>
        <fullName evidence="6">Glycosyl hydrolase</fullName>
    </submittedName>
</protein>
<dbReference type="RefSeq" id="WP_377974119.1">
    <property type="nucleotide sequence ID" value="NZ_JBBKYA010000001.1"/>
</dbReference>
<keyword evidence="7" id="KW-1185">Reference proteome</keyword>
<feature type="chain" id="PRO_5047266902" evidence="4">
    <location>
        <begin position="20"/>
        <end position="1098"/>
    </location>
</feature>
<accession>A0ABW6CYC6</accession>
<gene>
    <name evidence="6" type="ORF">SKC38_00345</name>
</gene>
<dbReference type="EMBL" id="JBBKYA010000001">
    <property type="protein sequence ID" value="MFD3274671.1"/>
    <property type="molecule type" value="Genomic_DNA"/>
</dbReference>
<keyword evidence="2 4" id="KW-0732">Signal</keyword>
<dbReference type="Pfam" id="PF17132">
    <property type="entry name" value="Glyco_hydro_106"/>
    <property type="match status" value="1"/>
</dbReference>
<dbReference type="Gene3D" id="2.60.120.260">
    <property type="entry name" value="Galactose-binding domain-like"/>
    <property type="match status" value="2"/>
</dbReference>
<proteinExistence type="inferred from homology"/>
<evidence type="ECO:0000313" key="6">
    <source>
        <dbReference type="EMBL" id="MFD3274671.1"/>
    </source>
</evidence>
<evidence type="ECO:0000256" key="1">
    <source>
        <dbReference type="ARBA" id="ARBA00007401"/>
    </source>
</evidence>
<dbReference type="Proteomes" id="UP001598114">
    <property type="component" value="Unassembled WGS sequence"/>
</dbReference>